<reference evidence="7" key="1">
    <citation type="submission" date="2011-05" db="EMBL/GenBank/DDBJ databases">
        <title>Complete sequence of Desulfotomaculum ruminis DSM 2154.</title>
        <authorList>
            <person name="Lucas S."/>
            <person name="Copeland A."/>
            <person name="Lapidus A."/>
            <person name="Cheng J.-F."/>
            <person name="Goodwin L."/>
            <person name="Pitluck S."/>
            <person name="Lu M."/>
            <person name="Detter J.C."/>
            <person name="Han C."/>
            <person name="Tapia R."/>
            <person name="Land M."/>
            <person name="Hauser L."/>
            <person name="Kyrpides N."/>
            <person name="Ivanova N."/>
            <person name="Mikhailova N."/>
            <person name="Pagani I."/>
            <person name="Stams A.J.M."/>
            <person name="Plugge C.M."/>
            <person name="Muyzer G."/>
            <person name="Kuever J."/>
            <person name="Parshina S.N."/>
            <person name="Ivanova A.E."/>
            <person name="Nazina T.N."/>
            <person name="Brambilla E."/>
            <person name="Spring S."/>
            <person name="Klenk H.-P."/>
            <person name="Woyke T."/>
        </authorList>
    </citation>
    <scope>NUCLEOTIDE SEQUENCE [LARGE SCALE GENOMIC DNA]</scope>
    <source>
        <strain evidence="7">ATCC 23193 / DSM 2154 / NCIB 8452 / DL</strain>
    </source>
</reference>
<comment type="similarity">
    <text evidence="1">Belongs to the bacterial solute-binding protein 1 family.</text>
</comment>
<keyword evidence="7" id="KW-1185">Reference proteome</keyword>
<organism evidence="6 7">
    <name type="scientific">Desulforamulus ruminis (strain ATCC 23193 / DSM 2154 / NCIMB 8452 / DL)</name>
    <name type="common">Desulfotomaculum ruminis</name>
    <dbReference type="NCBI Taxonomy" id="696281"/>
    <lineage>
        <taxon>Bacteria</taxon>
        <taxon>Bacillati</taxon>
        <taxon>Bacillota</taxon>
        <taxon>Clostridia</taxon>
        <taxon>Eubacteriales</taxon>
        <taxon>Peptococcaceae</taxon>
        <taxon>Desulforamulus</taxon>
    </lineage>
</organism>
<evidence type="ECO:0000256" key="4">
    <source>
        <dbReference type="SAM" id="MobiDB-lite"/>
    </source>
</evidence>
<gene>
    <name evidence="6" type="ordered locus">Desru_3137</name>
</gene>
<dbReference type="PANTHER" id="PTHR43649:SF34">
    <property type="entry name" value="ABC TRANSPORTER PERIPLASMIC-BINDING PROTEIN YCJN-RELATED"/>
    <property type="match status" value="1"/>
</dbReference>
<dbReference type="InterPro" id="IPR050490">
    <property type="entry name" value="Bact_solute-bd_prot1"/>
</dbReference>
<feature type="chain" id="PRO_5039152537" evidence="5">
    <location>
        <begin position="21"/>
        <end position="507"/>
    </location>
</feature>
<proteinExistence type="inferred from homology"/>
<dbReference type="Pfam" id="PF01547">
    <property type="entry name" value="SBP_bac_1"/>
    <property type="match status" value="1"/>
</dbReference>
<sequence>MKKRLFAMIGCLVILSLVLAGCGGGKEEKEAAQNNGAQGKLVDGPFKKVEDLPVIQAPEGFDWKQFAGVEINLVSENTPPSSALAANIKEFEDATGIKVNIQQMDLGALVQKVGLDFGANSSKYHVIYADPYQVLAKYSSKFVDLNTLNNDPALPKIPGGLEDFIQSQLEIDGYMGSKDKLYALPYDCPTMVLAYRTDVMAKIKDKFQAEKGFDPTPNPGMTWEQYYQVAEYINQHAAELGVKYGTGHQAKQYDSLMCDFSNILSAYGADYFTNRELGGVGAANPGKTSLTTPEALQAFEFYNKLLKIAHPSSKSWDWNGLAEAFAAGEVAMAPEWHEYASSFENPEKSKVAGNVAWTTLPKGPKRSANIYGGTGVGINANAPEKEQKAAWLFLVWATSPQTQLMILESPVGGATPSRNSVYNTASVKKAMEDPTSEEAKKMPNLTSMTATLEAWKAENSYGRPKVPQWPQIDTVVFTELSKMLAGQQDSKATAESISKQVDTLTGN</sequence>
<dbReference type="PROSITE" id="PS51257">
    <property type="entry name" value="PROKAR_LIPOPROTEIN"/>
    <property type="match status" value="1"/>
</dbReference>
<keyword evidence="2" id="KW-0813">Transport</keyword>
<dbReference type="SUPFAM" id="SSF53850">
    <property type="entry name" value="Periplasmic binding protein-like II"/>
    <property type="match status" value="1"/>
</dbReference>
<keyword evidence="3 5" id="KW-0732">Signal</keyword>
<dbReference type="eggNOG" id="COG1653">
    <property type="taxonomic scope" value="Bacteria"/>
</dbReference>
<dbReference type="HOGENOM" id="CLU_031285_9_2_9"/>
<dbReference type="PANTHER" id="PTHR43649">
    <property type="entry name" value="ARABINOSE-BINDING PROTEIN-RELATED"/>
    <property type="match status" value="1"/>
</dbReference>
<protein>
    <submittedName>
        <fullName evidence="6">Extracellular solute-binding protein family 1</fullName>
    </submittedName>
</protein>
<dbReference type="OrthoDB" id="362670at2"/>
<evidence type="ECO:0000313" key="7">
    <source>
        <dbReference type="Proteomes" id="UP000009234"/>
    </source>
</evidence>
<evidence type="ECO:0000256" key="3">
    <source>
        <dbReference type="ARBA" id="ARBA00022729"/>
    </source>
</evidence>
<feature type="signal peptide" evidence="5">
    <location>
        <begin position="1"/>
        <end position="20"/>
    </location>
</feature>
<evidence type="ECO:0000256" key="2">
    <source>
        <dbReference type="ARBA" id="ARBA00022448"/>
    </source>
</evidence>
<evidence type="ECO:0000256" key="1">
    <source>
        <dbReference type="ARBA" id="ARBA00008520"/>
    </source>
</evidence>
<dbReference type="STRING" id="696281.Desru_3137"/>
<dbReference type="Proteomes" id="UP000009234">
    <property type="component" value="Chromosome"/>
</dbReference>
<dbReference type="InterPro" id="IPR006059">
    <property type="entry name" value="SBP"/>
</dbReference>
<dbReference type="AlphaFoldDB" id="F6DUV1"/>
<evidence type="ECO:0000313" key="6">
    <source>
        <dbReference type="EMBL" id="AEG61348.1"/>
    </source>
</evidence>
<evidence type="ECO:0000256" key="5">
    <source>
        <dbReference type="SAM" id="SignalP"/>
    </source>
</evidence>
<name>F6DUV1_DESRL</name>
<accession>F6DUV1</accession>
<feature type="region of interest" description="Disordered" evidence="4">
    <location>
        <begin position="488"/>
        <end position="507"/>
    </location>
</feature>
<reference evidence="6 7" key="2">
    <citation type="journal article" date="2012" name="Stand. Genomic Sci.">
        <title>Complete genome sequence of the sulfate-reducing firmicute Desulfotomaculum ruminis type strain (DL(T)).</title>
        <authorList>
            <person name="Spring S."/>
            <person name="Visser M."/>
            <person name="Lu M."/>
            <person name="Copeland A."/>
            <person name="Lapidus A."/>
            <person name="Lucas S."/>
            <person name="Cheng J.F."/>
            <person name="Han C."/>
            <person name="Tapia R."/>
            <person name="Goodwin L.A."/>
            <person name="Pitluck S."/>
            <person name="Ivanova N."/>
            <person name="Land M."/>
            <person name="Hauser L."/>
            <person name="Larimer F."/>
            <person name="Rohde M."/>
            <person name="Goker M."/>
            <person name="Detter J.C."/>
            <person name="Kyrpides N.C."/>
            <person name="Woyke T."/>
            <person name="Schaap P.J."/>
            <person name="Plugge C.M."/>
            <person name="Muyzer G."/>
            <person name="Kuever J."/>
            <person name="Pereira I.A."/>
            <person name="Parshina S.N."/>
            <person name="Bernier-Latmani R."/>
            <person name="Stams A.J."/>
            <person name="Klenk H.P."/>
        </authorList>
    </citation>
    <scope>NUCLEOTIDE SEQUENCE [LARGE SCALE GENOMIC DNA]</scope>
    <source>
        <strain evidence="7">ATCC 23193 / DSM 2154 / NCIB 8452 / DL</strain>
    </source>
</reference>
<dbReference type="EMBL" id="CP002780">
    <property type="protein sequence ID" value="AEG61348.1"/>
    <property type="molecule type" value="Genomic_DNA"/>
</dbReference>
<dbReference type="RefSeq" id="WP_013843097.1">
    <property type="nucleotide sequence ID" value="NC_015589.1"/>
</dbReference>
<dbReference type="KEGG" id="dru:Desru_3137"/>
<dbReference type="Gene3D" id="3.40.190.10">
    <property type="entry name" value="Periplasmic binding protein-like II"/>
    <property type="match status" value="2"/>
</dbReference>